<keyword evidence="4 6" id="KW-1133">Transmembrane helix</keyword>
<dbReference type="Gene3D" id="3.40.720.10">
    <property type="entry name" value="Alkaline Phosphatase, subunit A"/>
    <property type="match status" value="1"/>
</dbReference>
<evidence type="ECO:0000256" key="6">
    <source>
        <dbReference type="SAM" id="Phobius"/>
    </source>
</evidence>
<dbReference type="PANTHER" id="PTHR47371:SF3">
    <property type="entry name" value="PHOSPHOGLYCEROL TRANSFERASE I"/>
    <property type="match status" value="1"/>
</dbReference>
<evidence type="ECO:0000256" key="2">
    <source>
        <dbReference type="ARBA" id="ARBA00022475"/>
    </source>
</evidence>
<dbReference type="Pfam" id="PF00884">
    <property type="entry name" value="Sulfatase"/>
    <property type="match status" value="1"/>
</dbReference>
<evidence type="ECO:0000313" key="9">
    <source>
        <dbReference type="Proteomes" id="UP000069632"/>
    </source>
</evidence>
<dbReference type="SUPFAM" id="SSF53649">
    <property type="entry name" value="Alkaline phosphatase-like"/>
    <property type="match status" value="1"/>
</dbReference>
<evidence type="ECO:0000313" key="8">
    <source>
        <dbReference type="EMBL" id="CZE49076.1"/>
    </source>
</evidence>
<evidence type="ECO:0000256" key="3">
    <source>
        <dbReference type="ARBA" id="ARBA00022692"/>
    </source>
</evidence>
<evidence type="ECO:0000256" key="4">
    <source>
        <dbReference type="ARBA" id="ARBA00022989"/>
    </source>
</evidence>
<feature type="domain" description="Sulfatase N-terminal" evidence="7">
    <location>
        <begin position="153"/>
        <end position="419"/>
    </location>
</feature>
<feature type="transmembrane region" description="Helical" evidence="6">
    <location>
        <begin position="20"/>
        <end position="40"/>
    </location>
</feature>
<dbReference type="GO" id="GO:0005886">
    <property type="term" value="C:plasma membrane"/>
    <property type="evidence" value="ECO:0007669"/>
    <property type="project" value="UniProtKB-SubCell"/>
</dbReference>
<dbReference type="InterPro" id="IPR050448">
    <property type="entry name" value="OpgB/LTA_synthase_biosynth"/>
</dbReference>
<dbReference type="InterPro" id="IPR000917">
    <property type="entry name" value="Sulfatase_N"/>
</dbReference>
<feature type="transmembrane region" description="Helical" evidence="6">
    <location>
        <begin position="100"/>
        <end position="117"/>
    </location>
</feature>
<dbReference type="InterPro" id="IPR017850">
    <property type="entry name" value="Alkaline_phosphatase_core_sf"/>
</dbReference>
<keyword evidence="5 6" id="KW-0472">Membrane</keyword>
<dbReference type="RefSeq" id="WP_075540520.1">
    <property type="nucleotide sequence ID" value="NZ_CP053844.1"/>
</dbReference>
<dbReference type="OrthoDB" id="9760224at2"/>
<evidence type="ECO:0000259" key="7">
    <source>
        <dbReference type="Pfam" id="PF00884"/>
    </source>
</evidence>
<dbReference type="CDD" id="cd16015">
    <property type="entry name" value="LTA_synthase"/>
    <property type="match status" value="1"/>
</dbReference>
<accession>A0A128EJZ5</accession>
<name>A0A128EJZ5_9BACT</name>
<keyword evidence="3 6" id="KW-0812">Transmembrane</keyword>
<evidence type="ECO:0000256" key="5">
    <source>
        <dbReference type="ARBA" id="ARBA00023136"/>
    </source>
</evidence>
<proteinExistence type="predicted"/>
<gene>
    <name evidence="8" type="primary">ltaS1</name>
    <name evidence="8" type="ORF">ERS672216_01735</name>
</gene>
<dbReference type="EMBL" id="FIZP01000014">
    <property type="protein sequence ID" value="CZE49076.1"/>
    <property type="molecule type" value="Genomic_DNA"/>
</dbReference>
<dbReference type="Proteomes" id="UP000069632">
    <property type="component" value="Unassembled WGS sequence"/>
</dbReference>
<comment type="subcellular location">
    <subcellularLocation>
        <location evidence="1">Cell membrane</location>
        <topology evidence="1">Multi-pass membrane protein</topology>
    </subcellularLocation>
</comment>
<keyword evidence="2" id="KW-1003">Cell membrane</keyword>
<dbReference type="PANTHER" id="PTHR47371">
    <property type="entry name" value="LIPOTEICHOIC ACID SYNTHASE"/>
    <property type="match status" value="1"/>
</dbReference>
<reference evidence="8 9" key="1">
    <citation type="submission" date="2016-02" db="EMBL/GenBank/DDBJ databases">
        <authorList>
            <consortium name="Pathogen Informatics"/>
        </authorList>
    </citation>
    <scope>NUCLEOTIDE SEQUENCE [LARGE SCALE GENOMIC DNA]</scope>
    <source>
        <strain evidence="8 9">RC20</strain>
    </source>
</reference>
<evidence type="ECO:0000256" key="1">
    <source>
        <dbReference type="ARBA" id="ARBA00004651"/>
    </source>
</evidence>
<keyword evidence="9" id="KW-1185">Reference proteome</keyword>
<protein>
    <submittedName>
        <fullName evidence="8">Putative sulfatase family protein</fullName>
    </submittedName>
</protein>
<dbReference type="AlphaFoldDB" id="A0A128EJZ5"/>
<feature type="transmembrane region" description="Helical" evidence="6">
    <location>
        <begin position="67"/>
        <end position="88"/>
    </location>
</feature>
<sequence length="465" mass="53577">MEKKIIKNDNTVIKEKKPYIKTSILIVFLAGFLLGLTYFAHRHFGNFTAAQMVFHFVSDLGNALDEYIVSFREKVLLPAFIVSLLWYLMAKFNGFFGRHSLKFALVFLCCSLLYSNHKMSFYDIFTYNFIYSDFYEKEFKTPNLKDLNQTNPKNLIIIYAESLESKYDLRHEDDKNIIPNLKKVAKQGLSFTSHDGFGGHTQVKNTGWTAAGLLSYNCAFPLSSVDKENRYEKAICLGDVLDYFGYDQEYLLGSDASFAGAGEFFKTHKVKITDLKTLGLKNDIGWGILDDKLYKIAKDKLRQKATLDKPFALYISTINMHFPGNSSPNCKKYDNRYTQSVRCTDDELSEFLNWILAQNFAKNTAVVVLGDHISMVQRYFKSDAKREIFNLFLNSDFQNINTNRKASHFDMLPTILQSVNISIDEFGLGRNLTKNNPTLLEKYGLEELNKEIGKRNKFYDEKLLQ</sequence>
<organism evidence="8 9">
    <name type="scientific">Campylobacter geochelonis</name>
    <dbReference type="NCBI Taxonomy" id="1780362"/>
    <lineage>
        <taxon>Bacteria</taxon>
        <taxon>Pseudomonadati</taxon>
        <taxon>Campylobacterota</taxon>
        <taxon>Epsilonproteobacteria</taxon>
        <taxon>Campylobacterales</taxon>
        <taxon>Campylobacteraceae</taxon>
        <taxon>Campylobacter</taxon>
    </lineage>
</organism>